<feature type="transmembrane region" description="Helical" evidence="6">
    <location>
        <begin position="193"/>
        <end position="214"/>
    </location>
</feature>
<protein>
    <submittedName>
        <fullName evidence="7">Polysaccharide biosynthesis protein</fullName>
    </submittedName>
</protein>
<dbReference type="PANTHER" id="PTHR30250">
    <property type="entry name" value="PST FAMILY PREDICTED COLANIC ACID TRANSPORTER"/>
    <property type="match status" value="1"/>
</dbReference>
<reference evidence="7 8" key="1">
    <citation type="journal article" date="2014" name="PLoS Genet.">
        <title>Phylogenetically driven sequencing of extremely halophilic archaea reveals strategies for static and dynamic osmo-response.</title>
        <authorList>
            <person name="Becker E.A."/>
            <person name="Seitzer P.M."/>
            <person name="Tritt A."/>
            <person name="Larsen D."/>
            <person name="Krusor M."/>
            <person name="Yao A.I."/>
            <person name="Wu D."/>
            <person name="Madern D."/>
            <person name="Eisen J.A."/>
            <person name="Darling A.E."/>
            <person name="Facciotti M.T."/>
        </authorList>
    </citation>
    <scope>NUCLEOTIDE SEQUENCE [LARGE SCALE GENOMIC DNA]</scope>
    <source>
        <strain evidence="7 8">DSM 8989</strain>
    </source>
</reference>
<feature type="transmembrane region" description="Helical" evidence="6">
    <location>
        <begin position="457"/>
        <end position="481"/>
    </location>
</feature>
<dbReference type="EMBL" id="AOME01000073">
    <property type="protein sequence ID" value="EMA50421.1"/>
    <property type="molecule type" value="Genomic_DNA"/>
</dbReference>
<keyword evidence="2" id="KW-1003">Cell membrane</keyword>
<feature type="transmembrane region" description="Helical" evidence="6">
    <location>
        <begin position="312"/>
        <end position="336"/>
    </location>
</feature>
<feature type="transmembrane region" description="Helical" evidence="6">
    <location>
        <begin position="126"/>
        <end position="147"/>
    </location>
</feature>
<dbReference type="RefSeq" id="WP_005044652.1">
    <property type="nucleotide sequence ID" value="NZ_AOME01000073.1"/>
</dbReference>
<dbReference type="Pfam" id="PF01943">
    <property type="entry name" value="Polysacc_synt"/>
    <property type="match status" value="1"/>
</dbReference>
<feature type="transmembrane region" description="Helical" evidence="6">
    <location>
        <begin position="372"/>
        <end position="394"/>
    </location>
</feature>
<evidence type="ECO:0000256" key="5">
    <source>
        <dbReference type="ARBA" id="ARBA00023136"/>
    </source>
</evidence>
<accession>M0MXU7</accession>
<keyword evidence="4 6" id="KW-1133">Transmembrane helix</keyword>
<dbReference type="Proteomes" id="UP000011625">
    <property type="component" value="Unassembled WGS sequence"/>
</dbReference>
<dbReference type="PANTHER" id="PTHR30250:SF27">
    <property type="entry name" value="POLYSACCHARIDE BIOSYNTHESIS PROTEIN"/>
    <property type="match status" value="1"/>
</dbReference>
<evidence type="ECO:0000313" key="7">
    <source>
        <dbReference type="EMBL" id="EMA50421.1"/>
    </source>
</evidence>
<dbReference type="STRING" id="1227456.C450_15033"/>
<dbReference type="OrthoDB" id="19148at2157"/>
<keyword evidence="8" id="KW-1185">Reference proteome</keyword>
<keyword evidence="3 6" id="KW-0812">Transmembrane</keyword>
<dbReference type="GO" id="GO:0005886">
    <property type="term" value="C:plasma membrane"/>
    <property type="evidence" value="ECO:0007669"/>
    <property type="project" value="UniProtKB-SubCell"/>
</dbReference>
<evidence type="ECO:0000256" key="3">
    <source>
        <dbReference type="ARBA" id="ARBA00022692"/>
    </source>
</evidence>
<feature type="transmembrane region" description="Helical" evidence="6">
    <location>
        <begin position="434"/>
        <end position="451"/>
    </location>
</feature>
<feature type="transmembrane region" description="Helical" evidence="6">
    <location>
        <begin position="342"/>
        <end position="360"/>
    </location>
</feature>
<dbReference type="PATRIC" id="fig|1227456.3.peg.3047"/>
<feature type="transmembrane region" description="Helical" evidence="6">
    <location>
        <begin position="92"/>
        <end position="114"/>
    </location>
</feature>
<feature type="transmembrane region" description="Helical" evidence="6">
    <location>
        <begin position="400"/>
        <end position="422"/>
    </location>
</feature>
<evidence type="ECO:0000256" key="6">
    <source>
        <dbReference type="SAM" id="Phobius"/>
    </source>
</evidence>
<evidence type="ECO:0000313" key="8">
    <source>
        <dbReference type="Proteomes" id="UP000011625"/>
    </source>
</evidence>
<dbReference type="InterPro" id="IPR002797">
    <property type="entry name" value="Polysacc_synth"/>
</dbReference>
<organism evidence="7 8">
    <name type="scientific">Halococcus salifodinae DSM 8989</name>
    <dbReference type="NCBI Taxonomy" id="1227456"/>
    <lineage>
        <taxon>Archaea</taxon>
        <taxon>Methanobacteriati</taxon>
        <taxon>Methanobacteriota</taxon>
        <taxon>Stenosarchaea group</taxon>
        <taxon>Halobacteria</taxon>
        <taxon>Halobacteriales</taxon>
        <taxon>Halococcaceae</taxon>
        <taxon>Halococcus</taxon>
    </lineage>
</organism>
<feature type="transmembrane region" description="Helical" evidence="6">
    <location>
        <begin position="226"/>
        <end position="247"/>
    </location>
</feature>
<comment type="subcellular location">
    <subcellularLocation>
        <location evidence="1">Cell membrane</location>
        <topology evidence="1">Multi-pass membrane protein</topology>
    </subcellularLocation>
</comment>
<proteinExistence type="predicted"/>
<evidence type="ECO:0000256" key="2">
    <source>
        <dbReference type="ARBA" id="ARBA00022475"/>
    </source>
</evidence>
<feature type="transmembrane region" description="Helical" evidence="6">
    <location>
        <begin position="167"/>
        <end position="187"/>
    </location>
</feature>
<gene>
    <name evidence="7" type="ORF">C450_15033</name>
</gene>
<name>M0MXU7_9EURY</name>
<feature type="transmembrane region" description="Helical" evidence="6">
    <location>
        <begin position="267"/>
        <end position="291"/>
    </location>
</feature>
<evidence type="ECO:0000256" key="4">
    <source>
        <dbReference type="ARBA" id="ARBA00022989"/>
    </source>
</evidence>
<evidence type="ECO:0000256" key="1">
    <source>
        <dbReference type="ARBA" id="ARBA00004651"/>
    </source>
</evidence>
<keyword evidence="5 6" id="KW-0472">Membrane</keyword>
<feature type="transmembrane region" description="Helical" evidence="6">
    <location>
        <begin position="12"/>
        <end position="33"/>
    </location>
</feature>
<comment type="caution">
    <text evidence="7">The sequence shown here is derived from an EMBL/GenBank/DDBJ whole genome shotgun (WGS) entry which is preliminary data.</text>
</comment>
<sequence length="522" mass="55384">MAGEGSAAADDANLSSLVSSASLVLVGSLFGSFSKLFEKTLLANVLSTPAYDAFSLGFSMLTFSSTVALVGFSQGIPRFMSRFQDDRDVRGVWVTGLVIAGIAAVSIAAGLVLAREWIRDVVFDPNVSVLVPVLFAVAIPLVVGMRIAVGAIRGHENTIYRTYAYDLLYNGLRVGLLLLLLFGFGLGVFAAGYAYIVAAGVAFVVAHVLLNRLLPLRGPFRTHAGALLRFSAPLVIASAVSSMLSQIDTIMLGALAEAPNAAGVYQYGYPLAAGLPVILSVFGFLYMPLASRLDDDSNREEVDRVYKVTTKWIYIAAFPLFLTFVAFPGDVVSIIMGTSDPRSATVLAILSIGFFMSAANGRCQDTLSAFGYTGYILAVNTVTAVLNVALNVVLISTYGVVGAAVASAVSFFVLNATAMLVLWRTTGIAPFSKWTVRAFLVLPLGLFPPALVLSDVITLSVVTLPVFGVLASLAAVALVAVTGCLQAEDEVPIDLVEQRLGVRIPLIRRYIPSGTQRIDRDR</sequence>
<dbReference type="AlphaFoldDB" id="M0MXU7"/>
<dbReference type="InterPro" id="IPR050833">
    <property type="entry name" value="Poly_Biosynth_Transport"/>
</dbReference>
<feature type="transmembrane region" description="Helical" evidence="6">
    <location>
        <begin position="53"/>
        <end position="72"/>
    </location>
</feature>